<dbReference type="KEGG" id="lgi:LOTGIDRAFT_174743"/>
<dbReference type="Proteomes" id="UP000030746">
    <property type="component" value="Unassembled WGS sequence"/>
</dbReference>
<dbReference type="STRING" id="225164.V4API3"/>
<reference evidence="1 2" key="1">
    <citation type="journal article" date="2013" name="Nature">
        <title>Insights into bilaterian evolution from three spiralian genomes.</title>
        <authorList>
            <person name="Simakov O."/>
            <person name="Marletaz F."/>
            <person name="Cho S.J."/>
            <person name="Edsinger-Gonzales E."/>
            <person name="Havlak P."/>
            <person name="Hellsten U."/>
            <person name="Kuo D.H."/>
            <person name="Larsson T."/>
            <person name="Lv J."/>
            <person name="Arendt D."/>
            <person name="Savage R."/>
            <person name="Osoegawa K."/>
            <person name="de Jong P."/>
            <person name="Grimwood J."/>
            <person name="Chapman J.A."/>
            <person name="Shapiro H."/>
            <person name="Aerts A."/>
            <person name="Otillar R.P."/>
            <person name="Terry A.Y."/>
            <person name="Boore J.L."/>
            <person name="Grigoriev I.V."/>
            <person name="Lindberg D.R."/>
            <person name="Seaver E.C."/>
            <person name="Weisblat D.A."/>
            <person name="Putnam N.H."/>
            <person name="Rokhsar D.S."/>
        </authorList>
    </citation>
    <scope>NUCLEOTIDE SEQUENCE [LARGE SCALE GENOMIC DNA]</scope>
</reference>
<gene>
    <name evidence="1" type="ORF">LOTGIDRAFT_174743</name>
</gene>
<dbReference type="OMA" id="CQTEEHY"/>
<evidence type="ECO:0000313" key="1">
    <source>
        <dbReference type="EMBL" id="ESO96700.1"/>
    </source>
</evidence>
<evidence type="ECO:0000313" key="2">
    <source>
        <dbReference type="Proteomes" id="UP000030746"/>
    </source>
</evidence>
<proteinExistence type="predicted"/>
<accession>V4API3</accession>
<keyword evidence="2" id="KW-1185">Reference proteome</keyword>
<dbReference type="AlphaFoldDB" id="V4API3"/>
<name>V4API3_LOTGI</name>
<sequence length="213" mass="24191">MSQQELLSYVTGGIGDSTEQELDKVFSSENSGIFRTAKAENRHLHIDNDDREITLEGFNNADNRILQAEKRAAWRQARMKSLEADAVKAQVVISRAQELKTDPSKNKANISSDLDIAFADDDDGHTQNGQPHTQFFSPSLRKHLIVECRDGETTVEERTNLIGENSRTITEEIIDEKTGKPTFRTVQVIEKTLEREVEVKKQQIYEMKLDDGR</sequence>
<organism evidence="1 2">
    <name type="scientific">Lottia gigantea</name>
    <name type="common">Giant owl limpet</name>
    <dbReference type="NCBI Taxonomy" id="225164"/>
    <lineage>
        <taxon>Eukaryota</taxon>
        <taxon>Metazoa</taxon>
        <taxon>Spiralia</taxon>
        <taxon>Lophotrochozoa</taxon>
        <taxon>Mollusca</taxon>
        <taxon>Gastropoda</taxon>
        <taxon>Patellogastropoda</taxon>
        <taxon>Lottioidea</taxon>
        <taxon>Lottiidae</taxon>
        <taxon>Lottia</taxon>
    </lineage>
</organism>
<dbReference type="RefSeq" id="XP_009052629.1">
    <property type="nucleotide sequence ID" value="XM_009054381.1"/>
</dbReference>
<dbReference type="CTD" id="20242873"/>
<dbReference type="GeneID" id="20242873"/>
<dbReference type="OrthoDB" id="2187496at2759"/>
<dbReference type="HOGENOM" id="CLU_1295661_0_0_1"/>
<dbReference type="EMBL" id="KB201402">
    <property type="protein sequence ID" value="ESO96700.1"/>
    <property type="molecule type" value="Genomic_DNA"/>
</dbReference>
<protein>
    <submittedName>
        <fullName evidence="1">Uncharacterized protein</fullName>
    </submittedName>
</protein>